<dbReference type="InterPro" id="IPR042110">
    <property type="entry name" value="Adenylosuccinate_synth_dom2"/>
</dbReference>
<evidence type="ECO:0000313" key="12">
    <source>
        <dbReference type="Proteomes" id="UP001438953"/>
    </source>
</evidence>
<dbReference type="PROSITE" id="PS00513">
    <property type="entry name" value="ADENYLOSUCCIN_SYN_2"/>
    <property type="match status" value="1"/>
</dbReference>
<dbReference type="InterPro" id="IPR018220">
    <property type="entry name" value="Adenylosuccin_syn_GTP-bd"/>
</dbReference>
<keyword evidence="3 8" id="KW-0479">Metal-binding</keyword>
<dbReference type="Pfam" id="PF00709">
    <property type="entry name" value="Adenylsucc_synt"/>
    <property type="match status" value="1"/>
</dbReference>
<dbReference type="NCBIfam" id="NF002223">
    <property type="entry name" value="PRK01117.1"/>
    <property type="match status" value="1"/>
</dbReference>
<keyword evidence="5 8" id="KW-0658">Purine biosynthesis</keyword>
<keyword evidence="4 8" id="KW-0547">Nucleotide-binding</keyword>
<evidence type="ECO:0000313" key="11">
    <source>
        <dbReference type="EMBL" id="MER5170604.1"/>
    </source>
</evidence>
<dbReference type="InterPro" id="IPR027417">
    <property type="entry name" value="P-loop_NTPase"/>
</dbReference>
<dbReference type="GO" id="GO:0004019">
    <property type="term" value="F:adenylosuccinate synthase activity"/>
    <property type="evidence" value="ECO:0007669"/>
    <property type="project" value="UniProtKB-EC"/>
</dbReference>
<comment type="caution">
    <text evidence="11">The sequence shown here is derived from an EMBL/GenBank/DDBJ whole genome shotgun (WGS) entry which is preliminary data.</text>
</comment>
<dbReference type="Gene3D" id="3.90.170.10">
    <property type="entry name" value="Adenylosuccinate Synthetase, subunit A, domain 3"/>
    <property type="match status" value="1"/>
</dbReference>
<comment type="pathway">
    <text evidence="8 10">Purine metabolism; AMP biosynthesis via de novo pathway; AMP from IMP: step 1/2.</text>
</comment>
<feature type="active site" evidence="9">
    <location>
        <position position="141"/>
    </location>
</feature>
<dbReference type="EMBL" id="JAYWLC010000001">
    <property type="protein sequence ID" value="MER5170604.1"/>
    <property type="molecule type" value="Genomic_DNA"/>
</dbReference>
<feature type="active site" description="Proton acceptor" evidence="8">
    <location>
        <position position="13"/>
    </location>
</feature>
<dbReference type="HAMAP" id="MF_00011">
    <property type="entry name" value="Adenylosucc_synth"/>
    <property type="match status" value="1"/>
</dbReference>
<evidence type="ECO:0000256" key="10">
    <source>
        <dbReference type="RuleBase" id="RU000520"/>
    </source>
</evidence>
<feature type="active site" description="Proton donor" evidence="8">
    <location>
        <position position="41"/>
    </location>
</feature>
<comment type="catalytic activity">
    <reaction evidence="8 10">
        <text>IMP + L-aspartate + GTP = N(6)-(1,2-dicarboxyethyl)-AMP + GDP + phosphate + 2 H(+)</text>
        <dbReference type="Rhea" id="RHEA:15753"/>
        <dbReference type="ChEBI" id="CHEBI:15378"/>
        <dbReference type="ChEBI" id="CHEBI:29991"/>
        <dbReference type="ChEBI" id="CHEBI:37565"/>
        <dbReference type="ChEBI" id="CHEBI:43474"/>
        <dbReference type="ChEBI" id="CHEBI:57567"/>
        <dbReference type="ChEBI" id="CHEBI:58053"/>
        <dbReference type="ChEBI" id="CHEBI:58189"/>
        <dbReference type="EC" id="6.3.4.4"/>
    </reaction>
</comment>
<feature type="binding site" description="in other chain" evidence="8">
    <location>
        <begin position="13"/>
        <end position="16"/>
    </location>
    <ligand>
        <name>IMP</name>
        <dbReference type="ChEBI" id="CHEBI:58053"/>
        <note>ligand shared between dimeric partners</note>
    </ligand>
</feature>
<accession>A0ABV1SCG4</accession>
<dbReference type="NCBIfam" id="TIGR00184">
    <property type="entry name" value="purA"/>
    <property type="match status" value="1"/>
</dbReference>
<reference evidence="11 12" key="2">
    <citation type="submission" date="2024-06" db="EMBL/GenBank/DDBJ databases">
        <title>Thioclava kandeliae sp. nov. from a rhizosphere soil sample of Kandelia candel in a mangrove.</title>
        <authorList>
            <person name="Mu T."/>
        </authorList>
    </citation>
    <scope>NUCLEOTIDE SEQUENCE [LARGE SCALE GENOMIC DNA]</scope>
    <source>
        <strain evidence="11 12">CPCC 100088</strain>
    </source>
</reference>
<evidence type="ECO:0000256" key="1">
    <source>
        <dbReference type="ARBA" id="ARBA00011738"/>
    </source>
</evidence>
<dbReference type="SUPFAM" id="SSF52540">
    <property type="entry name" value="P-loop containing nucleoside triphosphate hydrolases"/>
    <property type="match status" value="1"/>
</dbReference>
<keyword evidence="2 8" id="KW-0436">Ligase</keyword>
<dbReference type="Gene3D" id="3.40.440.10">
    <property type="entry name" value="Adenylosuccinate Synthetase, subunit A, domain 1"/>
    <property type="match status" value="1"/>
</dbReference>
<comment type="function">
    <text evidence="8">Plays an important role in the de novo pathway of purine nucleotide biosynthesis. Catalyzes the first committed step in the biosynthesis of AMP from IMP.</text>
</comment>
<feature type="binding site" description="in other chain" evidence="8">
    <location>
        <begin position="38"/>
        <end position="41"/>
    </location>
    <ligand>
        <name>IMP</name>
        <dbReference type="ChEBI" id="CHEBI:58053"/>
        <note>ligand shared between dimeric partners</note>
    </ligand>
</feature>
<keyword evidence="8" id="KW-0963">Cytoplasm</keyword>
<sequence>MANVVVVGAQWGDEGKGKIVDWLSERADVIARFQGGHNAGHTLVIDGKVYKLNALPSGVVRGGKLSIIGNGVVLDPWHLLGEIEKIREQGVDISPETLMIAENTPLILPFHGELDRAREAQTSVAKIGTTGRGIGPAYEDKVGRRVIRVADLADPATLELRVDRALVHHNALRAGLGLEAIDKDALIAKLNEVAPEILKYAAPVWKVLAEKRKAGKRILFEGAQGSLLDIDFGTYPFVTSSNVIAGQAATGVGIGPGSIDFVLGIVKAYTTRVGEGPFPTELKDDDGERLGTRGHEFGVVTGRKRRCGWFDATLVRQTCSVSGVNGIALTKLDVLDGFETIKICTGYELDGERLDYLPTASDKQARCTPIYEEIEGWSESTEGARSWAELPAAAIKYVRRIEELIDCPVALLSTSPERDDTILVTDPFAD</sequence>
<feature type="binding site" description="in other chain" evidence="8">
    <location>
        <position position="224"/>
    </location>
    <ligand>
        <name>IMP</name>
        <dbReference type="ChEBI" id="CHEBI:58053"/>
        <note>ligand shared between dimeric partners</note>
    </ligand>
</feature>
<dbReference type="InterPro" id="IPR042109">
    <property type="entry name" value="Adenylosuccinate_synth_dom1"/>
</dbReference>
<gene>
    <name evidence="8" type="primary">purA</name>
    <name evidence="11" type="ORF">VSX56_02355</name>
</gene>
<protein>
    <recommendedName>
        <fullName evidence="8 10">Adenylosuccinate synthetase</fullName>
        <shortName evidence="8">AMPSase</shortName>
        <shortName evidence="8">AdSS</shortName>
        <ecNumber evidence="8 10">6.3.4.4</ecNumber>
    </recommendedName>
    <alternativeName>
        <fullName evidence="8">IMP--aspartate ligase</fullName>
    </alternativeName>
</protein>
<dbReference type="RefSeq" id="WP_339112078.1">
    <property type="nucleotide sequence ID" value="NZ_JAYWLC010000001.1"/>
</dbReference>
<feature type="binding site" evidence="8">
    <location>
        <begin position="413"/>
        <end position="415"/>
    </location>
    <ligand>
        <name>GTP</name>
        <dbReference type="ChEBI" id="CHEBI:37565"/>
    </ligand>
</feature>
<proteinExistence type="inferred from homology"/>
<dbReference type="SMART" id="SM00788">
    <property type="entry name" value="Adenylsucc_synt"/>
    <property type="match status" value="1"/>
</dbReference>
<dbReference type="PANTHER" id="PTHR11846:SF0">
    <property type="entry name" value="ADENYLOSUCCINATE SYNTHETASE"/>
    <property type="match status" value="1"/>
</dbReference>
<keyword evidence="6 8" id="KW-0460">Magnesium</keyword>
<dbReference type="InterPro" id="IPR001114">
    <property type="entry name" value="Adenylosuccinate_synthetase"/>
</dbReference>
<comment type="subunit">
    <text evidence="1 8">Homodimer.</text>
</comment>
<comment type="cofactor">
    <cofactor evidence="8">
        <name>Mg(2+)</name>
        <dbReference type="ChEBI" id="CHEBI:18420"/>
    </cofactor>
    <text evidence="8">Binds 1 Mg(2+) ion per subunit.</text>
</comment>
<dbReference type="Proteomes" id="UP001438953">
    <property type="component" value="Unassembled WGS sequence"/>
</dbReference>
<comment type="similarity">
    <text evidence="8 10">Belongs to the adenylosuccinate synthetase family.</text>
</comment>
<reference evidence="11 12" key="1">
    <citation type="submission" date="2024-01" db="EMBL/GenBank/DDBJ databases">
        <authorList>
            <person name="Deng Y."/>
            <person name="Su J."/>
        </authorList>
    </citation>
    <scope>NUCLEOTIDE SEQUENCE [LARGE SCALE GENOMIC DNA]</scope>
    <source>
        <strain evidence="11 12">CPCC 100088</strain>
    </source>
</reference>
<dbReference type="CDD" id="cd03108">
    <property type="entry name" value="AdSS"/>
    <property type="match status" value="1"/>
</dbReference>
<feature type="binding site" evidence="8">
    <location>
        <position position="13"/>
    </location>
    <ligand>
        <name>Mg(2+)</name>
        <dbReference type="ChEBI" id="CHEBI:18420"/>
    </ligand>
</feature>
<feature type="binding site" description="in other chain" evidence="8">
    <location>
        <position position="239"/>
    </location>
    <ligand>
        <name>IMP</name>
        <dbReference type="ChEBI" id="CHEBI:58053"/>
        <note>ligand shared between dimeric partners</note>
    </ligand>
</feature>
<feature type="binding site" evidence="8">
    <location>
        <begin position="12"/>
        <end position="18"/>
    </location>
    <ligand>
        <name>GTP</name>
        <dbReference type="ChEBI" id="CHEBI:37565"/>
    </ligand>
</feature>
<evidence type="ECO:0000256" key="5">
    <source>
        <dbReference type="ARBA" id="ARBA00022755"/>
    </source>
</evidence>
<evidence type="ECO:0000256" key="8">
    <source>
        <dbReference type="HAMAP-Rule" id="MF_00011"/>
    </source>
</evidence>
<comment type="subcellular location">
    <subcellularLocation>
        <location evidence="8">Cytoplasm</location>
    </subcellularLocation>
</comment>
<evidence type="ECO:0000256" key="4">
    <source>
        <dbReference type="ARBA" id="ARBA00022741"/>
    </source>
</evidence>
<feature type="binding site" evidence="8">
    <location>
        <begin position="299"/>
        <end position="305"/>
    </location>
    <ligand>
        <name>substrate</name>
    </ligand>
</feature>
<name>A0ABV1SCG4_9RHOB</name>
<feature type="binding site" description="in other chain" evidence="8">
    <location>
        <position position="130"/>
    </location>
    <ligand>
        <name>IMP</name>
        <dbReference type="ChEBI" id="CHEBI:58053"/>
        <note>ligand shared between dimeric partners</note>
    </ligand>
</feature>
<feature type="binding site" evidence="8">
    <location>
        <position position="144"/>
    </location>
    <ligand>
        <name>IMP</name>
        <dbReference type="ChEBI" id="CHEBI:58053"/>
        <note>ligand shared between dimeric partners</note>
    </ligand>
</feature>
<dbReference type="InterPro" id="IPR033128">
    <property type="entry name" value="Adenylosuccin_syn_Lys_AS"/>
</dbReference>
<organism evidence="11 12">
    <name type="scientific">Thioclava kandeliae</name>
    <dbReference type="NCBI Taxonomy" id="3070818"/>
    <lineage>
        <taxon>Bacteria</taxon>
        <taxon>Pseudomonadati</taxon>
        <taxon>Pseudomonadota</taxon>
        <taxon>Alphaproteobacteria</taxon>
        <taxon>Rhodobacterales</taxon>
        <taxon>Paracoccaceae</taxon>
        <taxon>Thioclava</taxon>
    </lineage>
</organism>
<evidence type="ECO:0000256" key="6">
    <source>
        <dbReference type="ARBA" id="ARBA00022842"/>
    </source>
</evidence>
<feature type="binding site" evidence="8">
    <location>
        <begin position="40"/>
        <end position="42"/>
    </location>
    <ligand>
        <name>GTP</name>
        <dbReference type="ChEBI" id="CHEBI:37565"/>
    </ligand>
</feature>
<dbReference type="Gene3D" id="1.10.300.10">
    <property type="entry name" value="Adenylosuccinate Synthetase, subunit A, domain 2"/>
    <property type="match status" value="1"/>
</dbReference>
<feature type="binding site" evidence="8">
    <location>
        <begin position="331"/>
        <end position="333"/>
    </location>
    <ligand>
        <name>GTP</name>
        <dbReference type="ChEBI" id="CHEBI:37565"/>
    </ligand>
</feature>
<keyword evidence="12" id="KW-1185">Reference proteome</keyword>
<feature type="binding site" description="in other chain" evidence="8">
    <location>
        <position position="303"/>
    </location>
    <ligand>
        <name>IMP</name>
        <dbReference type="ChEBI" id="CHEBI:58053"/>
        <note>ligand shared between dimeric partners</note>
    </ligand>
</feature>
<dbReference type="EC" id="6.3.4.4" evidence="8 10"/>
<dbReference type="PROSITE" id="PS01266">
    <property type="entry name" value="ADENYLOSUCCIN_SYN_1"/>
    <property type="match status" value="1"/>
</dbReference>
<evidence type="ECO:0000256" key="9">
    <source>
        <dbReference type="PROSITE-ProRule" id="PRU10134"/>
    </source>
</evidence>
<dbReference type="InterPro" id="IPR042111">
    <property type="entry name" value="Adenylosuccinate_synth_dom3"/>
</dbReference>
<feature type="binding site" evidence="8">
    <location>
        <position position="40"/>
    </location>
    <ligand>
        <name>Mg(2+)</name>
        <dbReference type="ChEBI" id="CHEBI:18420"/>
    </ligand>
</feature>
<keyword evidence="7 8" id="KW-0342">GTP-binding</keyword>
<feature type="binding site" evidence="8">
    <location>
        <position position="305"/>
    </location>
    <ligand>
        <name>GTP</name>
        <dbReference type="ChEBI" id="CHEBI:37565"/>
    </ligand>
</feature>
<dbReference type="PANTHER" id="PTHR11846">
    <property type="entry name" value="ADENYLOSUCCINATE SYNTHETASE"/>
    <property type="match status" value="1"/>
</dbReference>
<evidence type="ECO:0000256" key="7">
    <source>
        <dbReference type="ARBA" id="ARBA00023134"/>
    </source>
</evidence>
<evidence type="ECO:0000256" key="2">
    <source>
        <dbReference type="ARBA" id="ARBA00022598"/>
    </source>
</evidence>
<evidence type="ECO:0000256" key="3">
    <source>
        <dbReference type="ARBA" id="ARBA00022723"/>
    </source>
</evidence>